<dbReference type="SUPFAM" id="SSF52467">
    <property type="entry name" value="DHS-like NAD/FAD-binding domain"/>
    <property type="match status" value="1"/>
</dbReference>
<feature type="domain" description="Deacetylase sirtuin-type" evidence="7">
    <location>
        <begin position="36"/>
        <end position="355"/>
    </location>
</feature>
<evidence type="ECO:0000256" key="4">
    <source>
        <dbReference type="ARBA" id="ARBA00022833"/>
    </source>
</evidence>
<feature type="binding site" evidence="6">
    <location>
        <position position="198"/>
    </location>
    <ligand>
        <name>Zn(2+)</name>
        <dbReference type="ChEBI" id="CHEBI:29105"/>
    </ligand>
</feature>
<dbReference type="InterPro" id="IPR029035">
    <property type="entry name" value="DHS-like_NAD/FAD-binding_dom"/>
</dbReference>
<evidence type="ECO:0000256" key="3">
    <source>
        <dbReference type="ARBA" id="ARBA00022723"/>
    </source>
</evidence>
<dbReference type="Pfam" id="PF02146">
    <property type="entry name" value="SIR2"/>
    <property type="match status" value="1"/>
</dbReference>
<feature type="binding site" evidence="6">
    <location>
        <position position="234"/>
    </location>
    <ligand>
        <name>Zn(2+)</name>
        <dbReference type="ChEBI" id="CHEBI:29105"/>
    </ligand>
</feature>
<dbReference type="GO" id="GO:0005634">
    <property type="term" value="C:nucleus"/>
    <property type="evidence" value="ECO:0007669"/>
    <property type="project" value="TreeGrafter"/>
</dbReference>
<dbReference type="GO" id="GO:0046872">
    <property type="term" value="F:metal ion binding"/>
    <property type="evidence" value="ECO:0007669"/>
    <property type="project" value="UniProtKB-KW"/>
</dbReference>
<keyword evidence="5" id="KW-0520">NAD</keyword>
<feature type="binding site" evidence="6">
    <location>
        <position position="201"/>
    </location>
    <ligand>
        <name>Zn(2+)</name>
        <dbReference type="ChEBI" id="CHEBI:29105"/>
    </ligand>
</feature>
<name>A0A7S1MAE3_NEODS</name>
<evidence type="ECO:0000313" key="8">
    <source>
        <dbReference type="EMBL" id="CAD9125832.1"/>
    </source>
</evidence>
<dbReference type="AlphaFoldDB" id="A0A7S1MAE3"/>
<keyword evidence="3 6" id="KW-0479">Metal-binding</keyword>
<evidence type="ECO:0000256" key="2">
    <source>
        <dbReference type="ARBA" id="ARBA00022679"/>
    </source>
</evidence>
<evidence type="ECO:0000256" key="5">
    <source>
        <dbReference type="ARBA" id="ARBA00023027"/>
    </source>
</evidence>
<protein>
    <recommendedName>
        <fullName evidence="7">Deacetylase sirtuin-type domain-containing protein</fullName>
    </recommendedName>
</protein>
<dbReference type="PROSITE" id="PS50305">
    <property type="entry name" value="SIRTUIN"/>
    <property type="match status" value="1"/>
</dbReference>
<evidence type="ECO:0000259" key="7">
    <source>
        <dbReference type="PROSITE" id="PS50305"/>
    </source>
</evidence>
<dbReference type="EMBL" id="HBGF01029785">
    <property type="protein sequence ID" value="CAD9125832.1"/>
    <property type="molecule type" value="Transcribed_RNA"/>
</dbReference>
<dbReference type="InterPro" id="IPR050134">
    <property type="entry name" value="NAD-dep_sirtuin_deacylases"/>
</dbReference>
<reference evidence="8" key="1">
    <citation type="submission" date="2021-01" db="EMBL/GenBank/DDBJ databases">
        <authorList>
            <person name="Corre E."/>
            <person name="Pelletier E."/>
            <person name="Niang G."/>
            <person name="Scheremetjew M."/>
            <person name="Finn R."/>
            <person name="Kale V."/>
            <person name="Holt S."/>
            <person name="Cochrane G."/>
            <person name="Meng A."/>
            <person name="Brown T."/>
            <person name="Cohen L."/>
        </authorList>
    </citation>
    <scope>NUCLEOTIDE SEQUENCE</scope>
    <source>
        <strain evidence="8">CCAP 1951/1</strain>
    </source>
</reference>
<dbReference type="PANTHER" id="PTHR11085">
    <property type="entry name" value="NAD-DEPENDENT PROTEIN DEACYLASE SIRTUIN-5, MITOCHONDRIAL-RELATED"/>
    <property type="match status" value="1"/>
</dbReference>
<dbReference type="InterPro" id="IPR026591">
    <property type="entry name" value="Sirtuin_cat_small_dom_sf"/>
</dbReference>
<proteinExistence type="predicted"/>
<dbReference type="GO" id="GO:0017136">
    <property type="term" value="F:histone deacetylase activity, NAD-dependent"/>
    <property type="evidence" value="ECO:0007669"/>
    <property type="project" value="TreeGrafter"/>
</dbReference>
<dbReference type="InterPro" id="IPR003000">
    <property type="entry name" value="Sirtuin"/>
</dbReference>
<sequence length="410" mass="44434">MGFWNWLKHAIVSPSADDKASVFATKDAPAPDPAAMSRDALHEARFAAVARGIKEGKYKNIVVLTGAGVSTAAGIPDFRSRAGMYELSKVFPRLTHSMAVFDAHYFREDPVPFYYIVNKIMKKRPDANDSKANDNTAAAGSPLASYDPTWTHSFLRLLEQRGVLLRVYTQNVDCMELAAGLDPSRLVQFHGTMADAKCNKCGKRAPLQEVKEALLTPSKDPVTSTPLDFTVPRCRRCTNPGATVKPNIVLFNEGIPFGALAQAAADFPRADLLLCIGSTFQVFPFAGLAAKVDDCVPRVLLNLEKVASGNSASNDAFGTSQKLFAFDDDDNVRDVFVGGPCDDTVKRLAAAVGWMDDLAAFHERGELLVTDVGSSGDAERRAVPAPRPRRPLNIDTLINFQSVIAGTSRL</sequence>
<keyword evidence="2" id="KW-0808">Transferase</keyword>
<dbReference type="InterPro" id="IPR026590">
    <property type="entry name" value="Ssirtuin_cat_dom"/>
</dbReference>
<organism evidence="8">
    <name type="scientific">Neobodo designis</name>
    <name type="common">Flagellated protozoan</name>
    <name type="synonym">Bodo designis</name>
    <dbReference type="NCBI Taxonomy" id="312471"/>
    <lineage>
        <taxon>Eukaryota</taxon>
        <taxon>Discoba</taxon>
        <taxon>Euglenozoa</taxon>
        <taxon>Kinetoplastea</taxon>
        <taxon>Metakinetoplastina</taxon>
        <taxon>Neobodonida</taxon>
        <taxon>Neobodo</taxon>
    </lineage>
</organism>
<dbReference type="PANTHER" id="PTHR11085:SF6">
    <property type="entry name" value="NAD-DEPENDENT PROTEIN DEACETYLASE SIRTUIN-2"/>
    <property type="match status" value="1"/>
</dbReference>
<feature type="active site" description="Proton acceptor" evidence="6">
    <location>
        <position position="190"/>
    </location>
</feature>
<comment type="cofactor">
    <cofactor evidence="1">
        <name>Zn(2+)</name>
        <dbReference type="ChEBI" id="CHEBI:29105"/>
    </cofactor>
</comment>
<accession>A0A7S1MAE3</accession>
<dbReference type="GO" id="GO:0070403">
    <property type="term" value="F:NAD+ binding"/>
    <property type="evidence" value="ECO:0007669"/>
    <property type="project" value="InterPro"/>
</dbReference>
<keyword evidence="4 6" id="KW-0862">Zinc</keyword>
<feature type="binding site" evidence="6">
    <location>
        <position position="237"/>
    </location>
    <ligand>
        <name>Zn(2+)</name>
        <dbReference type="ChEBI" id="CHEBI:29105"/>
    </ligand>
</feature>
<dbReference type="Gene3D" id="3.30.1600.10">
    <property type="entry name" value="SIR2/SIRT2 'Small Domain"/>
    <property type="match status" value="1"/>
</dbReference>
<gene>
    <name evidence="8" type="ORF">NDES1114_LOCUS19805</name>
</gene>
<evidence type="ECO:0000256" key="1">
    <source>
        <dbReference type="ARBA" id="ARBA00001947"/>
    </source>
</evidence>
<dbReference type="Gene3D" id="3.40.50.1220">
    <property type="entry name" value="TPP-binding domain"/>
    <property type="match status" value="1"/>
</dbReference>
<evidence type="ECO:0000256" key="6">
    <source>
        <dbReference type="PROSITE-ProRule" id="PRU00236"/>
    </source>
</evidence>